<feature type="domain" description="Glycosyltransferase 2-like" evidence="3">
    <location>
        <begin position="15"/>
        <end position="132"/>
    </location>
</feature>
<dbReference type="CDD" id="cd00761">
    <property type="entry name" value="Glyco_tranf_GTA_type"/>
    <property type="match status" value="1"/>
</dbReference>
<sequence length="377" mass="44962">MNKNTKNCFLQGIISIIVPVYNVENYLERCLNSIINQTYKNIEIILVDDESKDSSYLICKKYEKLDPRIILVKQKNQGVSSARNYGLSIAKGEFIGFVDSDDYIAPTMYEILLDTMLMKNADIVDSRSKVFYFDEVLELYESNSVKDDTLIRQIISDDCRELYSKFFDVDIIRWSVYSKLFRRDVINDERFKGCNGEDTRFMLNIFKHCKVFVSIDNVLYFYFKGNTSSSTSSFTERTLDVLEFYMDFAKYLKIHKEFDKSDKCMAKYYILMLNYYARLKYSKIKNKRRYMISYKEKIRNDLEILIKNTKVSGLHKMDFILFNKFPELMATINYLIVKLFDKRRINNSITKKKQEYDFIRKQIRLKRMVTNRTSQIL</sequence>
<organism evidence="4 5">
    <name type="scientific">Clostridium drakei</name>
    <dbReference type="NCBI Taxonomy" id="332101"/>
    <lineage>
        <taxon>Bacteria</taxon>
        <taxon>Bacillati</taxon>
        <taxon>Bacillota</taxon>
        <taxon>Clostridia</taxon>
        <taxon>Eubacteriales</taxon>
        <taxon>Clostridiaceae</taxon>
        <taxon>Clostridium</taxon>
    </lineage>
</organism>
<dbReference type="Proteomes" id="UP000244910">
    <property type="component" value="Chromosome"/>
</dbReference>
<dbReference type="SUPFAM" id="SSF53448">
    <property type="entry name" value="Nucleotide-diphospho-sugar transferases"/>
    <property type="match status" value="1"/>
</dbReference>
<protein>
    <recommendedName>
        <fullName evidence="3">Glycosyltransferase 2-like domain-containing protein</fullName>
    </recommendedName>
</protein>
<gene>
    <name evidence="4" type="ORF">B9W14_18385</name>
</gene>
<dbReference type="GO" id="GO:0016757">
    <property type="term" value="F:glycosyltransferase activity"/>
    <property type="evidence" value="ECO:0007669"/>
    <property type="project" value="UniProtKB-KW"/>
</dbReference>
<dbReference type="PANTHER" id="PTHR22916:SF51">
    <property type="entry name" value="GLYCOSYLTRANSFERASE EPSH-RELATED"/>
    <property type="match status" value="1"/>
</dbReference>
<name>A0A2U8DWG4_9CLOT</name>
<dbReference type="OrthoDB" id="9807674at2"/>
<dbReference type="PANTHER" id="PTHR22916">
    <property type="entry name" value="GLYCOSYLTRANSFERASE"/>
    <property type="match status" value="1"/>
</dbReference>
<dbReference type="EMBL" id="CP020953">
    <property type="protein sequence ID" value="AWI06382.1"/>
    <property type="molecule type" value="Genomic_DNA"/>
</dbReference>
<dbReference type="InterPro" id="IPR029044">
    <property type="entry name" value="Nucleotide-diphossugar_trans"/>
</dbReference>
<keyword evidence="2" id="KW-0808">Transferase</keyword>
<dbReference type="KEGG" id="cdrk:B9W14_18385"/>
<keyword evidence="5" id="KW-1185">Reference proteome</keyword>
<dbReference type="Gene3D" id="3.90.550.10">
    <property type="entry name" value="Spore Coat Polysaccharide Biosynthesis Protein SpsA, Chain A"/>
    <property type="match status" value="1"/>
</dbReference>
<accession>A0A2U8DWG4</accession>
<evidence type="ECO:0000313" key="5">
    <source>
        <dbReference type="Proteomes" id="UP000244910"/>
    </source>
</evidence>
<reference evidence="5" key="1">
    <citation type="submission" date="2017-04" db="EMBL/GenBank/DDBJ databases">
        <authorList>
            <person name="Song Y."/>
            <person name="Cho B.-K."/>
        </authorList>
    </citation>
    <scope>NUCLEOTIDE SEQUENCE [LARGE SCALE GENOMIC DNA]</scope>
    <source>
        <strain evidence="5">SL1</strain>
    </source>
</reference>
<dbReference type="RefSeq" id="WP_052037857.1">
    <property type="nucleotide sequence ID" value="NZ_CP020953.1"/>
</dbReference>
<evidence type="ECO:0000256" key="2">
    <source>
        <dbReference type="ARBA" id="ARBA00022679"/>
    </source>
</evidence>
<keyword evidence="1" id="KW-0328">Glycosyltransferase</keyword>
<evidence type="ECO:0000256" key="1">
    <source>
        <dbReference type="ARBA" id="ARBA00022676"/>
    </source>
</evidence>
<evidence type="ECO:0000313" key="4">
    <source>
        <dbReference type="EMBL" id="AWI06382.1"/>
    </source>
</evidence>
<evidence type="ECO:0000259" key="3">
    <source>
        <dbReference type="Pfam" id="PF00535"/>
    </source>
</evidence>
<proteinExistence type="predicted"/>
<dbReference type="InterPro" id="IPR001173">
    <property type="entry name" value="Glyco_trans_2-like"/>
</dbReference>
<dbReference type="Pfam" id="PF00535">
    <property type="entry name" value="Glycos_transf_2"/>
    <property type="match status" value="1"/>
</dbReference>
<dbReference type="AlphaFoldDB" id="A0A2U8DWG4"/>